<evidence type="ECO:0000256" key="12">
    <source>
        <dbReference type="ARBA" id="ARBA00023136"/>
    </source>
</evidence>
<evidence type="ECO:0000256" key="4">
    <source>
        <dbReference type="ARBA" id="ARBA00022553"/>
    </source>
</evidence>
<dbReference type="Gene3D" id="3.40.50.1820">
    <property type="entry name" value="alpha/beta hydrolase"/>
    <property type="match status" value="1"/>
</dbReference>
<feature type="compositionally biased region" description="Low complexity" evidence="15">
    <location>
        <begin position="968"/>
        <end position="983"/>
    </location>
</feature>
<feature type="transmembrane region" description="Helical" evidence="16">
    <location>
        <begin position="229"/>
        <end position="250"/>
    </location>
</feature>
<feature type="region of interest" description="Disordered" evidence="15">
    <location>
        <begin position="960"/>
        <end position="1015"/>
    </location>
</feature>
<evidence type="ECO:0000256" key="14">
    <source>
        <dbReference type="ARBA" id="ARBA00026104"/>
    </source>
</evidence>
<evidence type="ECO:0000256" key="11">
    <source>
        <dbReference type="ARBA" id="ARBA00023098"/>
    </source>
</evidence>
<dbReference type="PANTHER" id="PTHR45792:SF8">
    <property type="entry name" value="DIACYLGLYCEROL LIPASE-ALPHA"/>
    <property type="match status" value="1"/>
</dbReference>
<evidence type="ECO:0000256" key="16">
    <source>
        <dbReference type="SAM" id="Phobius"/>
    </source>
</evidence>
<dbReference type="Gramene" id="PNW80565">
    <property type="protein sequence ID" value="PNW80565"/>
    <property type="gene ID" value="CHLRE_07g322900v5"/>
</dbReference>
<dbReference type="InterPro" id="IPR002921">
    <property type="entry name" value="Fungal_lipase-type"/>
</dbReference>
<dbReference type="InParanoid" id="A0A2K3DJ66"/>
<reference evidence="18 19" key="1">
    <citation type="journal article" date="2007" name="Science">
        <title>The Chlamydomonas genome reveals the evolution of key animal and plant functions.</title>
        <authorList>
            <person name="Merchant S.S."/>
            <person name="Prochnik S.E."/>
            <person name="Vallon O."/>
            <person name="Harris E.H."/>
            <person name="Karpowicz S.J."/>
            <person name="Witman G.B."/>
            <person name="Terry A."/>
            <person name="Salamov A."/>
            <person name="Fritz-Laylin L.K."/>
            <person name="Marechal-Drouard L."/>
            <person name="Marshall W.F."/>
            <person name="Qu L.H."/>
            <person name="Nelson D.R."/>
            <person name="Sanderfoot A.A."/>
            <person name="Spalding M.H."/>
            <person name="Kapitonov V.V."/>
            <person name="Ren Q."/>
            <person name="Ferris P."/>
            <person name="Lindquist E."/>
            <person name="Shapiro H."/>
            <person name="Lucas S.M."/>
            <person name="Grimwood J."/>
            <person name="Schmutz J."/>
            <person name="Cardol P."/>
            <person name="Cerutti H."/>
            <person name="Chanfreau G."/>
            <person name="Chen C.L."/>
            <person name="Cognat V."/>
            <person name="Croft M.T."/>
            <person name="Dent R."/>
            <person name="Dutcher S."/>
            <person name="Fernandez E."/>
            <person name="Fukuzawa H."/>
            <person name="Gonzalez-Ballester D."/>
            <person name="Gonzalez-Halphen D."/>
            <person name="Hallmann A."/>
            <person name="Hanikenne M."/>
            <person name="Hippler M."/>
            <person name="Inwood W."/>
            <person name="Jabbari K."/>
            <person name="Kalanon M."/>
            <person name="Kuras R."/>
            <person name="Lefebvre P.A."/>
            <person name="Lemaire S.D."/>
            <person name="Lobanov A.V."/>
            <person name="Lohr M."/>
            <person name="Manuell A."/>
            <person name="Meier I."/>
            <person name="Mets L."/>
            <person name="Mittag M."/>
            <person name="Mittelmeier T."/>
            <person name="Moroney J.V."/>
            <person name="Moseley J."/>
            <person name="Napoli C."/>
            <person name="Nedelcu A.M."/>
            <person name="Niyogi K."/>
            <person name="Novoselov S.V."/>
            <person name="Paulsen I.T."/>
            <person name="Pazour G."/>
            <person name="Purton S."/>
            <person name="Ral J.P."/>
            <person name="Riano-Pachon D.M."/>
            <person name="Riekhof W."/>
            <person name="Rymarquis L."/>
            <person name="Schroda M."/>
            <person name="Stern D."/>
            <person name="Umen J."/>
            <person name="Willows R."/>
            <person name="Wilson N."/>
            <person name="Zimmer S.L."/>
            <person name="Allmer J."/>
            <person name="Balk J."/>
            <person name="Bisova K."/>
            <person name="Chen C.J."/>
            <person name="Elias M."/>
            <person name="Gendler K."/>
            <person name="Hauser C."/>
            <person name="Lamb M.R."/>
            <person name="Ledford H."/>
            <person name="Long J.C."/>
            <person name="Minagawa J."/>
            <person name="Page M.D."/>
            <person name="Pan J."/>
            <person name="Pootakham W."/>
            <person name="Roje S."/>
            <person name="Rose A."/>
            <person name="Stahlberg E."/>
            <person name="Terauchi A.M."/>
            <person name="Yang P."/>
            <person name="Ball S."/>
            <person name="Bowler C."/>
            <person name="Dieckmann C.L."/>
            <person name="Gladyshev V.N."/>
            <person name="Green P."/>
            <person name="Jorgensen R."/>
            <person name="Mayfield S."/>
            <person name="Mueller-Roeber B."/>
            <person name="Rajamani S."/>
            <person name="Sayre R.T."/>
            <person name="Brokstein P."/>
            <person name="Dubchak I."/>
            <person name="Goodstein D."/>
            <person name="Hornick L."/>
            <person name="Huang Y.W."/>
            <person name="Jhaveri J."/>
            <person name="Luo Y."/>
            <person name="Martinez D."/>
            <person name="Ngau W.C."/>
            <person name="Otillar B."/>
            <person name="Poliakov A."/>
            <person name="Porter A."/>
            <person name="Szajkowski L."/>
            <person name="Werner G."/>
            <person name="Zhou K."/>
            <person name="Grigoriev I.V."/>
            <person name="Rokhsar D.S."/>
            <person name="Grossman A.R."/>
        </authorList>
    </citation>
    <scope>NUCLEOTIDE SEQUENCE [LARGE SCALE GENOMIC DNA]</scope>
    <source>
        <strain evidence="19">CC-503</strain>
    </source>
</reference>
<keyword evidence="4" id="KW-0597">Phosphoprotein</keyword>
<protein>
    <recommendedName>
        <fullName evidence="14">sn-1-specific diacylglycerol lipase</fullName>
        <ecNumber evidence="14">3.1.1.116</ecNumber>
    </recommendedName>
</protein>
<dbReference type="EMBL" id="CM008968">
    <property type="protein sequence ID" value="PNW80565.1"/>
    <property type="molecule type" value="Genomic_DNA"/>
</dbReference>
<keyword evidence="6" id="KW-0479">Metal-binding</keyword>
<evidence type="ECO:0000256" key="6">
    <source>
        <dbReference type="ARBA" id="ARBA00022723"/>
    </source>
</evidence>
<feature type="transmembrane region" description="Helical" evidence="16">
    <location>
        <begin position="20"/>
        <end position="47"/>
    </location>
</feature>
<sequence>MPALILFGRRWHIAADDLPIPSLAGAVWHLGWEVPIAVALAYVVYQWDPETCPQRNKHIGFLACQVFCFFTNGLLHTWCFFESKRGSIFQTHRRRRVGPLVMSVLVFYLLTIGNTTFGTVITTQLLFEDPCVPLPGALTLSYPDLLRAIIIITWIAMMVGFIALVITYNLFPAYSAASTWEARCNIFRYMFYCCLVPAERLCGFRRRDESAAAQQIELEDRRRSQAQNLSPAIVIAQIFMEVFGTVDMVLSDHMAAFALVGARHRAAKPAQLYANEPPPAWIQPDQQGQAAGGGGGGNGKAGGDGAAATAVMVRPPVVVELAVGDRRGGVGAAASGEDTGKVPAAGIQAATSPNATATTTGVSDTTTSTTTSQTANCTTATSATITSQTGNADRDLLHLHLPSLPDAGAIGDAVSGAVHQAAAGAAHAGAAGQELGHKVQATVSAATAAVFGHPVLPNGQLPRLVDPACEWSGTPEPSNVSDEVMEEALYYMRFATAVYGWKMFLWLNRTNVQRWCNLCVGRGCGCCRQSAYFVEAVGPDVGPSEGCCSAVKLMEREAITQLTGAADEDILYVCYDNKVEGILPHYIAVDRPRRSIVLAVRGSLSLRDVVTDLLCAPAPMDIPGVDGRDEKGRNTLWAHRGILLSTLAILKDVREQGVLQAAVADWPLGEREQAAALAALPSERARVVARRLSGQCSGWRVVITGHSLGGGVTGLLGPYLRAQFPSLRCWAFAPPGGLMSPEAAALTREYCIGLVHAKDMIPRLSVSAMEQLVQELVTAGAHSRHSKLDIVLDVMFAGRRPSQAQLFRPFDDLTREQHGVLQQYDKNIMECQTKSQFGAARNFVPCGHLLYLERRKPAALEPACGVCCSCNLCLLDTHYKDYKYACRWIRPDQLLRVGLVVSRSMFLDHLPDNTLKAMTLGYEQLCAARGKAPARPHKPGPPQPNGAMLRLASQHNQERLRQLTSGCSAASAAAPPLTPKSPLGPGGPPAAPLGSAGPGQGGPAAAAAAGSVGSGGSGTPIVLEVSAGVQPGAAGKGVGEGADGEAAASAQEAGAAEADARHVVLNVAQPPAQAAAVAAQEAAVGAGGRALERGGEAV</sequence>
<feature type="region of interest" description="Disordered" evidence="15">
    <location>
        <begin position="349"/>
        <end position="372"/>
    </location>
</feature>
<evidence type="ECO:0000256" key="2">
    <source>
        <dbReference type="ARBA" id="ARBA00004651"/>
    </source>
</evidence>
<dbReference type="GO" id="GO:0005886">
    <property type="term" value="C:plasma membrane"/>
    <property type="evidence" value="ECO:0007669"/>
    <property type="project" value="UniProtKB-SubCell"/>
</dbReference>
<feature type="compositionally biased region" description="Gly residues" evidence="15">
    <location>
        <begin position="290"/>
        <end position="305"/>
    </location>
</feature>
<keyword evidence="12 16" id="KW-0472">Membrane</keyword>
<evidence type="ECO:0000313" key="19">
    <source>
        <dbReference type="Proteomes" id="UP000006906"/>
    </source>
</evidence>
<organism evidence="18 19">
    <name type="scientific">Chlamydomonas reinhardtii</name>
    <name type="common">Chlamydomonas smithii</name>
    <dbReference type="NCBI Taxonomy" id="3055"/>
    <lineage>
        <taxon>Eukaryota</taxon>
        <taxon>Viridiplantae</taxon>
        <taxon>Chlorophyta</taxon>
        <taxon>core chlorophytes</taxon>
        <taxon>Chlorophyceae</taxon>
        <taxon>CS clade</taxon>
        <taxon>Chlamydomonadales</taxon>
        <taxon>Chlamydomonadaceae</taxon>
        <taxon>Chlamydomonas</taxon>
    </lineage>
</organism>
<name>A0A2K3DJ66_CHLRE</name>
<comment type="cofactor">
    <cofactor evidence="1">
        <name>Ca(2+)</name>
        <dbReference type="ChEBI" id="CHEBI:29108"/>
    </cofactor>
</comment>
<feature type="region of interest" description="Disordered" evidence="15">
    <location>
        <begin position="275"/>
        <end position="305"/>
    </location>
</feature>
<accession>A0A2K3DJ66</accession>
<keyword evidence="19" id="KW-1185">Reference proteome</keyword>
<dbReference type="GeneID" id="5726606"/>
<feature type="domain" description="Fungal lipase-type" evidence="17">
    <location>
        <begin position="597"/>
        <end position="766"/>
    </location>
</feature>
<dbReference type="SUPFAM" id="SSF53474">
    <property type="entry name" value="alpha/beta-Hydrolases"/>
    <property type="match status" value="1"/>
</dbReference>
<feature type="compositionally biased region" description="Low complexity" evidence="15">
    <location>
        <begin position="1044"/>
        <end position="1057"/>
    </location>
</feature>
<evidence type="ECO:0000256" key="3">
    <source>
        <dbReference type="ARBA" id="ARBA00022475"/>
    </source>
</evidence>
<feature type="transmembrane region" description="Helical" evidence="16">
    <location>
        <begin position="102"/>
        <end position="127"/>
    </location>
</feature>
<evidence type="ECO:0000256" key="13">
    <source>
        <dbReference type="ARBA" id="ARBA00024531"/>
    </source>
</evidence>
<comment type="subcellular location">
    <subcellularLocation>
        <location evidence="2">Cell membrane</location>
        <topology evidence="2">Multi-pass membrane protein</topology>
    </subcellularLocation>
</comment>
<dbReference type="KEGG" id="cre:CHLRE_07g322900v5"/>
<comment type="catalytic activity">
    <reaction evidence="13">
        <text>a 1,2-diacyl-sn-glycerol + H2O = a 2-acylglycerol + a fatty acid + H(+)</text>
        <dbReference type="Rhea" id="RHEA:33275"/>
        <dbReference type="ChEBI" id="CHEBI:15377"/>
        <dbReference type="ChEBI" id="CHEBI:15378"/>
        <dbReference type="ChEBI" id="CHEBI:17389"/>
        <dbReference type="ChEBI" id="CHEBI:17815"/>
        <dbReference type="ChEBI" id="CHEBI:28868"/>
        <dbReference type="EC" id="3.1.1.116"/>
    </reaction>
    <physiologicalReaction direction="left-to-right" evidence="13">
        <dbReference type="Rhea" id="RHEA:33276"/>
    </physiologicalReaction>
</comment>
<dbReference type="GO" id="GO:0046872">
    <property type="term" value="F:metal ion binding"/>
    <property type="evidence" value="ECO:0007669"/>
    <property type="project" value="UniProtKB-KW"/>
</dbReference>
<dbReference type="InterPro" id="IPR052214">
    <property type="entry name" value="DAG_Lipase-Related"/>
</dbReference>
<feature type="region of interest" description="Disordered" evidence="15">
    <location>
        <begin position="1031"/>
        <end position="1057"/>
    </location>
</feature>
<dbReference type="PANTHER" id="PTHR45792">
    <property type="entry name" value="DIACYLGLYCEROL LIPASE HOMOLOG-RELATED"/>
    <property type="match status" value="1"/>
</dbReference>
<dbReference type="OrthoDB" id="438440at2759"/>
<evidence type="ECO:0000256" key="8">
    <source>
        <dbReference type="ARBA" id="ARBA00022837"/>
    </source>
</evidence>
<dbReference type="EC" id="3.1.1.116" evidence="14"/>
<evidence type="ECO:0000256" key="7">
    <source>
        <dbReference type="ARBA" id="ARBA00022801"/>
    </source>
</evidence>
<dbReference type="OMA" id="WAHRGIL"/>
<dbReference type="ExpressionAtlas" id="A0A2K3DJ66">
    <property type="expression patterns" value="baseline and differential"/>
</dbReference>
<keyword evidence="8" id="KW-0106">Calcium</keyword>
<keyword evidence="3" id="KW-1003">Cell membrane</keyword>
<keyword evidence="7" id="KW-0378">Hydrolase</keyword>
<dbReference type="AlphaFoldDB" id="A0A2K3DJ66"/>
<keyword evidence="10 16" id="KW-1133">Transmembrane helix</keyword>
<keyword evidence="9" id="KW-0442">Lipid degradation</keyword>
<evidence type="ECO:0000256" key="10">
    <source>
        <dbReference type="ARBA" id="ARBA00022989"/>
    </source>
</evidence>
<keyword evidence="5 16" id="KW-0812">Transmembrane</keyword>
<evidence type="ECO:0000256" key="5">
    <source>
        <dbReference type="ARBA" id="ARBA00022692"/>
    </source>
</evidence>
<dbReference type="GO" id="GO:0016298">
    <property type="term" value="F:lipase activity"/>
    <property type="evidence" value="ECO:0000318"/>
    <property type="project" value="GO_Central"/>
</dbReference>
<keyword evidence="11" id="KW-0443">Lipid metabolism</keyword>
<gene>
    <name evidence="18" type="ORF">CHLRE_07g322900v5</name>
</gene>
<dbReference type="Proteomes" id="UP000006906">
    <property type="component" value="Chromosome 7"/>
</dbReference>
<dbReference type="Pfam" id="PF01764">
    <property type="entry name" value="Lipase_3"/>
    <property type="match status" value="1"/>
</dbReference>
<proteinExistence type="predicted"/>
<dbReference type="GO" id="GO:0016042">
    <property type="term" value="P:lipid catabolic process"/>
    <property type="evidence" value="ECO:0000318"/>
    <property type="project" value="GO_Central"/>
</dbReference>
<evidence type="ECO:0000313" key="18">
    <source>
        <dbReference type="EMBL" id="PNW80565.1"/>
    </source>
</evidence>
<evidence type="ECO:0000256" key="1">
    <source>
        <dbReference type="ARBA" id="ARBA00001913"/>
    </source>
</evidence>
<evidence type="ECO:0000256" key="15">
    <source>
        <dbReference type="SAM" id="MobiDB-lite"/>
    </source>
</evidence>
<feature type="transmembrane region" description="Helical" evidence="16">
    <location>
        <begin position="147"/>
        <end position="171"/>
    </location>
</feature>
<feature type="transmembrane region" description="Helical" evidence="16">
    <location>
        <begin position="59"/>
        <end position="81"/>
    </location>
</feature>
<evidence type="ECO:0000256" key="9">
    <source>
        <dbReference type="ARBA" id="ARBA00022963"/>
    </source>
</evidence>
<evidence type="ECO:0000259" key="17">
    <source>
        <dbReference type="Pfam" id="PF01764"/>
    </source>
</evidence>
<dbReference type="InterPro" id="IPR029058">
    <property type="entry name" value="AB_hydrolase_fold"/>
</dbReference>
<dbReference type="RefSeq" id="XP_042922566.1">
    <property type="nucleotide sequence ID" value="XM_043063998.1"/>
</dbReference>